<proteinExistence type="predicted"/>
<dbReference type="EMBL" id="SDMR01000012">
    <property type="protein sequence ID" value="TBT94530.1"/>
    <property type="molecule type" value="Genomic_DNA"/>
</dbReference>
<sequence length="208" mass="21379">MVSLEALIAFVPIAALIIAVPGPSVLFTIGRALTVGRASALRTVIGNGLGLLVQGLVIACGVGALMSTLAWALTALKIGGGLYLVWLGIQALRAAEPTDDEVTQRRPGSDLRTGFVLGVSNPKTLVFLTALLPQFVPATADPVPQMLALSAMFAVLAILGDTVWALSAAQARAWFGRSAGRMRLLQRGGGLVLIGLGAWTLASGQAKG</sequence>
<feature type="transmembrane region" description="Helical" evidence="6">
    <location>
        <begin position="6"/>
        <end position="29"/>
    </location>
</feature>
<dbReference type="RefSeq" id="WP_131172428.1">
    <property type="nucleotide sequence ID" value="NZ_FXTL01000012.1"/>
</dbReference>
<comment type="caution">
    <text evidence="7">The sequence shown here is derived from an EMBL/GenBank/DDBJ whole genome shotgun (WGS) entry which is preliminary data.</text>
</comment>
<keyword evidence="3 6" id="KW-0812">Transmembrane</keyword>
<evidence type="ECO:0000256" key="1">
    <source>
        <dbReference type="ARBA" id="ARBA00004651"/>
    </source>
</evidence>
<feature type="transmembrane region" description="Helical" evidence="6">
    <location>
        <begin position="115"/>
        <end position="135"/>
    </location>
</feature>
<reference evidence="7 8" key="1">
    <citation type="submission" date="2019-01" db="EMBL/GenBank/DDBJ databases">
        <title>Lactibacter flavus gen. nov., sp. nov., a novel bacterium of the family Propionibacteriaceae isolated from raw milk and dairy products.</title>
        <authorList>
            <person name="Huptas C."/>
            <person name="Wenning M."/>
            <person name="Breitenwieser F."/>
            <person name="Doll E."/>
            <person name="Von Neubeck M."/>
            <person name="Busse H.-J."/>
            <person name="Scherer S."/>
        </authorList>
    </citation>
    <scope>NUCLEOTIDE SEQUENCE [LARGE SCALE GENOMIC DNA]</scope>
    <source>
        <strain evidence="8">DSM 22130 / JCM 15804 / WR061</strain>
    </source>
</reference>
<evidence type="ECO:0000256" key="2">
    <source>
        <dbReference type="ARBA" id="ARBA00022475"/>
    </source>
</evidence>
<evidence type="ECO:0000313" key="7">
    <source>
        <dbReference type="EMBL" id="TBT94530.1"/>
    </source>
</evidence>
<feature type="transmembrane region" description="Helical" evidence="6">
    <location>
        <begin position="78"/>
        <end position="95"/>
    </location>
</feature>
<evidence type="ECO:0000256" key="5">
    <source>
        <dbReference type="ARBA" id="ARBA00023136"/>
    </source>
</evidence>
<comment type="subcellular location">
    <subcellularLocation>
        <location evidence="1">Cell membrane</location>
        <topology evidence="1">Multi-pass membrane protein</topology>
    </subcellularLocation>
</comment>
<evidence type="ECO:0000256" key="4">
    <source>
        <dbReference type="ARBA" id="ARBA00022989"/>
    </source>
</evidence>
<feature type="transmembrane region" description="Helical" evidence="6">
    <location>
        <begin position="49"/>
        <end position="72"/>
    </location>
</feature>
<dbReference type="OrthoDB" id="3175972at2"/>
<dbReference type="PANTHER" id="PTHR30086:SF20">
    <property type="entry name" value="ARGININE EXPORTER PROTEIN ARGO-RELATED"/>
    <property type="match status" value="1"/>
</dbReference>
<feature type="transmembrane region" description="Helical" evidence="6">
    <location>
        <begin position="147"/>
        <end position="167"/>
    </location>
</feature>
<gene>
    <name evidence="7" type="ORF">ET996_10060</name>
</gene>
<accession>A0A4Q9KKX3</accession>
<evidence type="ECO:0000313" key="8">
    <source>
        <dbReference type="Proteomes" id="UP000291933"/>
    </source>
</evidence>
<organism evidence="7 8">
    <name type="scientific">Propioniciclava tarda</name>
    <dbReference type="NCBI Taxonomy" id="433330"/>
    <lineage>
        <taxon>Bacteria</taxon>
        <taxon>Bacillati</taxon>
        <taxon>Actinomycetota</taxon>
        <taxon>Actinomycetes</taxon>
        <taxon>Propionibacteriales</taxon>
        <taxon>Propionibacteriaceae</taxon>
        <taxon>Propioniciclava</taxon>
    </lineage>
</organism>
<evidence type="ECO:0000256" key="6">
    <source>
        <dbReference type="SAM" id="Phobius"/>
    </source>
</evidence>
<dbReference type="GO" id="GO:0015171">
    <property type="term" value="F:amino acid transmembrane transporter activity"/>
    <property type="evidence" value="ECO:0007669"/>
    <property type="project" value="TreeGrafter"/>
</dbReference>
<dbReference type="Proteomes" id="UP000291933">
    <property type="component" value="Unassembled WGS sequence"/>
</dbReference>
<dbReference type="Pfam" id="PF01810">
    <property type="entry name" value="LysE"/>
    <property type="match status" value="1"/>
</dbReference>
<dbReference type="PANTHER" id="PTHR30086">
    <property type="entry name" value="ARGININE EXPORTER PROTEIN ARGO"/>
    <property type="match status" value="1"/>
</dbReference>
<feature type="transmembrane region" description="Helical" evidence="6">
    <location>
        <begin position="188"/>
        <end position="206"/>
    </location>
</feature>
<dbReference type="GO" id="GO:0005886">
    <property type="term" value="C:plasma membrane"/>
    <property type="evidence" value="ECO:0007669"/>
    <property type="project" value="UniProtKB-SubCell"/>
</dbReference>
<dbReference type="InterPro" id="IPR001123">
    <property type="entry name" value="LeuE-type"/>
</dbReference>
<dbReference type="PIRSF" id="PIRSF006324">
    <property type="entry name" value="LeuE"/>
    <property type="match status" value="1"/>
</dbReference>
<keyword evidence="2" id="KW-1003">Cell membrane</keyword>
<evidence type="ECO:0000256" key="3">
    <source>
        <dbReference type="ARBA" id="ARBA00022692"/>
    </source>
</evidence>
<keyword evidence="4 6" id="KW-1133">Transmembrane helix</keyword>
<protein>
    <submittedName>
        <fullName evidence="7">LysE family translocator</fullName>
    </submittedName>
</protein>
<keyword evidence="8" id="KW-1185">Reference proteome</keyword>
<keyword evidence="5 6" id="KW-0472">Membrane</keyword>
<dbReference type="AlphaFoldDB" id="A0A4Q9KKX3"/>
<name>A0A4Q9KKX3_PROTD</name>